<dbReference type="InterPro" id="IPR011701">
    <property type="entry name" value="MFS"/>
</dbReference>
<keyword evidence="6 7" id="KW-0472">Membrane</keyword>
<feature type="transmembrane region" description="Helical" evidence="7">
    <location>
        <begin position="246"/>
        <end position="269"/>
    </location>
</feature>
<dbReference type="GO" id="GO:0005886">
    <property type="term" value="C:plasma membrane"/>
    <property type="evidence" value="ECO:0007669"/>
    <property type="project" value="UniProtKB-SubCell"/>
</dbReference>
<evidence type="ECO:0000256" key="5">
    <source>
        <dbReference type="ARBA" id="ARBA00022989"/>
    </source>
</evidence>
<evidence type="ECO:0000256" key="2">
    <source>
        <dbReference type="ARBA" id="ARBA00022448"/>
    </source>
</evidence>
<comment type="caution">
    <text evidence="9">The sequence shown here is derived from an EMBL/GenBank/DDBJ whole genome shotgun (WGS) entry which is preliminary data.</text>
</comment>
<keyword evidence="5 7" id="KW-1133">Transmembrane helix</keyword>
<evidence type="ECO:0000313" key="9">
    <source>
        <dbReference type="EMBL" id="KRQ96891.1"/>
    </source>
</evidence>
<protein>
    <recommendedName>
        <fullName evidence="8">Major facilitator superfamily (MFS) profile domain-containing protein</fullName>
    </recommendedName>
</protein>
<evidence type="ECO:0000256" key="3">
    <source>
        <dbReference type="ARBA" id="ARBA00022475"/>
    </source>
</evidence>
<dbReference type="GO" id="GO:0022857">
    <property type="term" value="F:transmembrane transporter activity"/>
    <property type="evidence" value="ECO:0007669"/>
    <property type="project" value="InterPro"/>
</dbReference>
<evidence type="ECO:0000256" key="7">
    <source>
        <dbReference type="SAM" id="Phobius"/>
    </source>
</evidence>
<dbReference type="PANTHER" id="PTHR23517">
    <property type="entry name" value="RESISTANCE PROTEIN MDTM, PUTATIVE-RELATED-RELATED"/>
    <property type="match status" value="1"/>
</dbReference>
<evidence type="ECO:0000259" key="8">
    <source>
        <dbReference type="PROSITE" id="PS50850"/>
    </source>
</evidence>
<name>A0A0R3KMR5_9BRAD</name>
<evidence type="ECO:0000256" key="1">
    <source>
        <dbReference type="ARBA" id="ARBA00004651"/>
    </source>
</evidence>
<dbReference type="InterPro" id="IPR036259">
    <property type="entry name" value="MFS_trans_sf"/>
</dbReference>
<dbReference type="AlphaFoldDB" id="A0A0R3KMR5"/>
<gene>
    <name evidence="9" type="ORF">CP49_32875</name>
</gene>
<keyword evidence="4 7" id="KW-0812">Transmembrane</keyword>
<feature type="transmembrane region" description="Helical" evidence="7">
    <location>
        <begin position="338"/>
        <end position="360"/>
    </location>
</feature>
<feature type="transmembrane region" description="Helical" evidence="7">
    <location>
        <begin position="366"/>
        <end position="390"/>
    </location>
</feature>
<evidence type="ECO:0000256" key="4">
    <source>
        <dbReference type="ARBA" id="ARBA00022692"/>
    </source>
</evidence>
<sequence>MTTSTAEAFAQDRQPRFLHAVTLILFLAAASVPTPLYRLYQQEWGFSPLMLTVIFAVYALALLAALLIFGSLSDRAGRRPVILAALTLEGVALVLFLTARGIEWLVFARLIQGFATGLATTSLGAAMLDIDRQGGALTNALATIAGTAFGAVGSGLLAQYAPAPLHLGYVLLFALVIVQAIRTAHAPETITTRSLQRWSFKPRVAVPARARVAFLAMTPINVALWALSGFYLALMPSLLVTITDPAAAWLGGLAVAALMAGAAAAILVLRRYSASSALILGAGALVAGLLGVLAGANVASPSLLLASSALAGIGFGAAYLGALGSIAPLAEPHERGALMAAFYIEGYLSYALPAVGAGYLAQEIGLLAAANVFGAALILLACAAIFLALAQRRDLSRRKRSA</sequence>
<dbReference type="Proteomes" id="UP000051913">
    <property type="component" value="Unassembled WGS sequence"/>
</dbReference>
<keyword evidence="10" id="KW-1185">Reference proteome</keyword>
<dbReference type="InterPro" id="IPR020846">
    <property type="entry name" value="MFS_dom"/>
</dbReference>
<dbReference type="EMBL" id="LLXX01000188">
    <property type="protein sequence ID" value="KRQ96891.1"/>
    <property type="molecule type" value="Genomic_DNA"/>
</dbReference>
<feature type="domain" description="Major facilitator superfamily (MFS) profile" evidence="8">
    <location>
        <begin position="15"/>
        <end position="393"/>
    </location>
</feature>
<evidence type="ECO:0000313" key="10">
    <source>
        <dbReference type="Proteomes" id="UP000051913"/>
    </source>
</evidence>
<dbReference type="Pfam" id="PF07690">
    <property type="entry name" value="MFS_1"/>
    <property type="match status" value="1"/>
</dbReference>
<accession>A0A0R3KMR5</accession>
<keyword evidence="3" id="KW-1003">Cell membrane</keyword>
<dbReference type="PROSITE" id="PS50850">
    <property type="entry name" value="MFS"/>
    <property type="match status" value="1"/>
</dbReference>
<feature type="transmembrane region" description="Helical" evidence="7">
    <location>
        <begin position="49"/>
        <end position="69"/>
    </location>
</feature>
<reference evidence="9 10" key="1">
    <citation type="submission" date="2014-03" db="EMBL/GenBank/DDBJ databases">
        <title>Bradyrhizobium valentinum sp. nov., isolated from effective nodules of Lupinus mariae-josephae, a lupine endemic of basic-lime soils in Eastern Spain.</title>
        <authorList>
            <person name="Duran D."/>
            <person name="Rey L."/>
            <person name="Navarro A."/>
            <person name="Busquets A."/>
            <person name="Imperial J."/>
            <person name="Ruiz-Argueso T."/>
        </authorList>
    </citation>
    <scope>NUCLEOTIDE SEQUENCE [LARGE SCALE GENOMIC DNA]</scope>
    <source>
        <strain evidence="9 10">LmjM3</strain>
    </source>
</reference>
<feature type="transmembrane region" description="Helical" evidence="7">
    <location>
        <begin position="212"/>
        <end position="234"/>
    </location>
</feature>
<proteinExistence type="predicted"/>
<comment type="subcellular location">
    <subcellularLocation>
        <location evidence="1">Cell membrane</location>
        <topology evidence="1">Multi-pass membrane protein</topology>
    </subcellularLocation>
</comment>
<keyword evidence="2" id="KW-0813">Transport</keyword>
<feature type="transmembrane region" description="Helical" evidence="7">
    <location>
        <begin position="167"/>
        <end position="191"/>
    </location>
</feature>
<dbReference type="SUPFAM" id="SSF103473">
    <property type="entry name" value="MFS general substrate transporter"/>
    <property type="match status" value="1"/>
</dbReference>
<dbReference type="InterPro" id="IPR050171">
    <property type="entry name" value="MFS_Transporters"/>
</dbReference>
<organism evidence="9 10">
    <name type="scientific">Bradyrhizobium valentinum</name>
    <dbReference type="NCBI Taxonomy" id="1518501"/>
    <lineage>
        <taxon>Bacteria</taxon>
        <taxon>Pseudomonadati</taxon>
        <taxon>Pseudomonadota</taxon>
        <taxon>Alphaproteobacteria</taxon>
        <taxon>Hyphomicrobiales</taxon>
        <taxon>Nitrobacteraceae</taxon>
        <taxon>Bradyrhizobium</taxon>
    </lineage>
</organism>
<feature type="transmembrane region" description="Helical" evidence="7">
    <location>
        <begin position="302"/>
        <end position="326"/>
    </location>
</feature>
<feature type="transmembrane region" description="Helical" evidence="7">
    <location>
        <begin position="276"/>
        <end position="296"/>
    </location>
</feature>
<feature type="transmembrane region" description="Helical" evidence="7">
    <location>
        <begin position="140"/>
        <end position="161"/>
    </location>
</feature>
<feature type="transmembrane region" description="Helical" evidence="7">
    <location>
        <begin position="81"/>
        <end position="99"/>
    </location>
</feature>
<feature type="transmembrane region" description="Helical" evidence="7">
    <location>
        <begin position="105"/>
        <end position="128"/>
    </location>
</feature>
<dbReference type="Gene3D" id="1.20.1250.20">
    <property type="entry name" value="MFS general substrate transporter like domains"/>
    <property type="match status" value="1"/>
</dbReference>
<feature type="transmembrane region" description="Helical" evidence="7">
    <location>
        <begin position="17"/>
        <end position="37"/>
    </location>
</feature>
<evidence type="ECO:0000256" key="6">
    <source>
        <dbReference type="ARBA" id="ARBA00023136"/>
    </source>
</evidence>
<dbReference type="STRING" id="1518501.CQ10_34205"/>